<protein>
    <submittedName>
        <fullName evidence="4">SDR family oxidoreductase</fullName>
    </submittedName>
</protein>
<dbReference type="PRINTS" id="PR00080">
    <property type="entry name" value="SDRFAMILY"/>
</dbReference>
<dbReference type="Pfam" id="PF13561">
    <property type="entry name" value="adh_short_C2"/>
    <property type="match status" value="1"/>
</dbReference>
<proteinExistence type="inferred from homology"/>
<evidence type="ECO:0000313" key="5">
    <source>
        <dbReference type="Proteomes" id="UP001500957"/>
    </source>
</evidence>
<sequence length="244" mass="24848">MSVLVVTGGGRGIGAATARAAAAASWDLCLGYRADRAAAEAVAADCAALGVQTAVVQADVAMEMDVIDLFVQAEELGPVRGLVNNAGIVTPRKTVAELESEDLEEVFGVNVFGAFFCAREAVRLMQRDGEGGAIVNVSSRAAVLGSPGEYVDYAASKAAVDALTTGLAKEVAGDGIRVNAVRPGLIETEIHASVGRPERLVELAPTVPLGRPGTADEVAGAIVWLLSPAASYVTGAFLDIGGGR</sequence>
<keyword evidence="2" id="KW-0560">Oxidoreductase</keyword>
<dbReference type="PANTHER" id="PTHR43639:SF1">
    <property type="entry name" value="SHORT-CHAIN DEHYDROGENASE_REDUCTASE FAMILY PROTEIN"/>
    <property type="match status" value="1"/>
</dbReference>
<dbReference type="SUPFAM" id="SSF51735">
    <property type="entry name" value="NAD(P)-binding Rossmann-fold domains"/>
    <property type="match status" value="1"/>
</dbReference>
<accession>A0ABP3RNZ2</accession>
<dbReference type="InterPro" id="IPR057326">
    <property type="entry name" value="KR_dom"/>
</dbReference>
<dbReference type="Proteomes" id="UP001500957">
    <property type="component" value="Unassembled WGS sequence"/>
</dbReference>
<comment type="similarity">
    <text evidence="1">Belongs to the short-chain dehydrogenases/reductases (SDR) family.</text>
</comment>
<evidence type="ECO:0000256" key="2">
    <source>
        <dbReference type="ARBA" id="ARBA00023002"/>
    </source>
</evidence>
<dbReference type="PANTHER" id="PTHR43639">
    <property type="entry name" value="OXIDOREDUCTASE, SHORT-CHAIN DEHYDROGENASE/REDUCTASE FAMILY (AFU_ORTHOLOGUE AFUA_5G02870)"/>
    <property type="match status" value="1"/>
</dbReference>
<organism evidence="4 5">
    <name type="scientific">Sporichthya brevicatena</name>
    <dbReference type="NCBI Taxonomy" id="171442"/>
    <lineage>
        <taxon>Bacteria</taxon>
        <taxon>Bacillati</taxon>
        <taxon>Actinomycetota</taxon>
        <taxon>Actinomycetes</taxon>
        <taxon>Sporichthyales</taxon>
        <taxon>Sporichthyaceae</taxon>
        <taxon>Sporichthya</taxon>
    </lineage>
</organism>
<feature type="domain" description="Ketoreductase" evidence="3">
    <location>
        <begin position="2"/>
        <end position="179"/>
    </location>
</feature>
<dbReference type="CDD" id="cd05233">
    <property type="entry name" value="SDR_c"/>
    <property type="match status" value="1"/>
</dbReference>
<evidence type="ECO:0000256" key="1">
    <source>
        <dbReference type="ARBA" id="ARBA00006484"/>
    </source>
</evidence>
<dbReference type="SMART" id="SM00822">
    <property type="entry name" value="PKS_KR"/>
    <property type="match status" value="1"/>
</dbReference>
<dbReference type="EMBL" id="BAAAHE010000011">
    <property type="protein sequence ID" value="GAA0614219.1"/>
    <property type="molecule type" value="Genomic_DNA"/>
</dbReference>
<keyword evidence="5" id="KW-1185">Reference proteome</keyword>
<dbReference type="Gene3D" id="3.40.50.720">
    <property type="entry name" value="NAD(P)-binding Rossmann-like Domain"/>
    <property type="match status" value="1"/>
</dbReference>
<dbReference type="InterPro" id="IPR036291">
    <property type="entry name" value="NAD(P)-bd_dom_sf"/>
</dbReference>
<reference evidence="5" key="1">
    <citation type="journal article" date="2019" name="Int. J. Syst. Evol. Microbiol.">
        <title>The Global Catalogue of Microorganisms (GCM) 10K type strain sequencing project: providing services to taxonomists for standard genome sequencing and annotation.</title>
        <authorList>
            <consortium name="The Broad Institute Genomics Platform"/>
            <consortium name="The Broad Institute Genome Sequencing Center for Infectious Disease"/>
            <person name="Wu L."/>
            <person name="Ma J."/>
        </authorList>
    </citation>
    <scope>NUCLEOTIDE SEQUENCE [LARGE SCALE GENOMIC DNA]</scope>
    <source>
        <strain evidence="5">JCM 10671</strain>
    </source>
</reference>
<name>A0ABP3RNZ2_9ACTN</name>
<evidence type="ECO:0000313" key="4">
    <source>
        <dbReference type="EMBL" id="GAA0614219.1"/>
    </source>
</evidence>
<gene>
    <name evidence="4" type="ORF">GCM10009547_15090</name>
</gene>
<dbReference type="PRINTS" id="PR00081">
    <property type="entry name" value="GDHRDH"/>
</dbReference>
<evidence type="ECO:0000259" key="3">
    <source>
        <dbReference type="SMART" id="SM00822"/>
    </source>
</evidence>
<dbReference type="InterPro" id="IPR002347">
    <property type="entry name" value="SDR_fam"/>
</dbReference>
<comment type="caution">
    <text evidence="4">The sequence shown here is derived from an EMBL/GenBank/DDBJ whole genome shotgun (WGS) entry which is preliminary data.</text>
</comment>
<dbReference type="RefSeq" id="WP_344603238.1">
    <property type="nucleotide sequence ID" value="NZ_BAAAHE010000011.1"/>
</dbReference>